<keyword evidence="2 4" id="KW-1133">Transmembrane helix</keyword>
<evidence type="ECO:0000313" key="6">
    <source>
        <dbReference type="EMBL" id="ORY09248.1"/>
    </source>
</evidence>
<evidence type="ECO:0000256" key="5">
    <source>
        <dbReference type="SAM" id="MobiDB-lite"/>
    </source>
</evidence>
<dbReference type="AlphaFoldDB" id="A0A1Y1ZG53"/>
<feature type="transmembrane region" description="Helical" evidence="4">
    <location>
        <begin position="43"/>
        <end position="60"/>
    </location>
</feature>
<organism evidence="6 7">
    <name type="scientific">Clohesyomyces aquaticus</name>
    <dbReference type="NCBI Taxonomy" id="1231657"/>
    <lineage>
        <taxon>Eukaryota</taxon>
        <taxon>Fungi</taxon>
        <taxon>Dikarya</taxon>
        <taxon>Ascomycota</taxon>
        <taxon>Pezizomycotina</taxon>
        <taxon>Dothideomycetes</taxon>
        <taxon>Pleosporomycetidae</taxon>
        <taxon>Pleosporales</taxon>
        <taxon>Lindgomycetaceae</taxon>
        <taxon>Clohesyomyces</taxon>
    </lineage>
</organism>
<dbReference type="STRING" id="1231657.A0A1Y1ZG53"/>
<keyword evidence="3 4" id="KW-0472">Membrane</keyword>
<accession>A0A1Y1ZG53</accession>
<dbReference type="EMBL" id="MCFA01000089">
    <property type="protein sequence ID" value="ORY09248.1"/>
    <property type="molecule type" value="Genomic_DNA"/>
</dbReference>
<evidence type="ECO:0000256" key="1">
    <source>
        <dbReference type="ARBA" id="ARBA00022692"/>
    </source>
</evidence>
<dbReference type="PANTHER" id="PTHR39136">
    <property type="entry name" value="ALTERED INHERITANCE OF MITOCHONDRIA PROTEIN 11"/>
    <property type="match status" value="1"/>
</dbReference>
<reference evidence="6 7" key="1">
    <citation type="submission" date="2016-07" db="EMBL/GenBank/DDBJ databases">
        <title>Pervasive Adenine N6-methylation of Active Genes in Fungi.</title>
        <authorList>
            <consortium name="DOE Joint Genome Institute"/>
            <person name="Mondo S.J."/>
            <person name="Dannebaum R.O."/>
            <person name="Kuo R.C."/>
            <person name="Labutti K."/>
            <person name="Haridas S."/>
            <person name="Kuo A."/>
            <person name="Salamov A."/>
            <person name="Ahrendt S.R."/>
            <person name="Lipzen A."/>
            <person name="Sullivan W."/>
            <person name="Andreopoulos W.B."/>
            <person name="Clum A."/>
            <person name="Lindquist E."/>
            <person name="Daum C."/>
            <person name="Ramamoorthy G.K."/>
            <person name="Gryganskyi A."/>
            <person name="Culley D."/>
            <person name="Magnuson J.K."/>
            <person name="James T.Y."/>
            <person name="O'Malley M.A."/>
            <person name="Stajich J.E."/>
            <person name="Spatafora J.W."/>
            <person name="Visel A."/>
            <person name="Grigoriev I.V."/>
        </authorList>
    </citation>
    <scope>NUCLEOTIDE SEQUENCE [LARGE SCALE GENOMIC DNA]</scope>
    <source>
        <strain evidence="6 7">CBS 115471</strain>
    </source>
</reference>
<dbReference type="Proteomes" id="UP000193144">
    <property type="component" value="Unassembled WGS sequence"/>
</dbReference>
<protein>
    <recommendedName>
        <fullName evidence="4">Altered inheritance of mitochondria protein 11</fullName>
    </recommendedName>
</protein>
<comment type="caution">
    <text evidence="6">The sequence shown here is derived from an EMBL/GenBank/DDBJ whole genome shotgun (WGS) entry which is preliminary data.</text>
</comment>
<evidence type="ECO:0000313" key="7">
    <source>
        <dbReference type="Proteomes" id="UP000193144"/>
    </source>
</evidence>
<dbReference type="OrthoDB" id="3558022at2759"/>
<dbReference type="PANTHER" id="PTHR39136:SF1">
    <property type="entry name" value="ALTERED INHERITANCE OF MITOCHONDRIA PROTEIN 11"/>
    <property type="match status" value="1"/>
</dbReference>
<dbReference type="GO" id="GO:0005739">
    <property type="term" value="C:mitochondrion"/>
    <property type="evidence" value="ECO:0007669"/>
    <property type="project" value="TreeGrafter"/>
</dbReference>
<dbReference type="GO" id="GO:0016020">
    <property type="term" value="C:membrane"/>
    <property type="evidence" value="ECO:0007669"/>
    <property type="project" value="UniProtKB-SubCell"/>
</dbReference>
<comment type="similarity">
    <text evidence="4">Belongs to the AIM11 family.</text>
</comment>
<sequence length="174" mass="18947">MARSPTGSVSPSPQARPPAAAPRGAEPADESTSITSPRSLRQLSIFFLGATCLMASTAITRRAVRRRLLRVAPKYYEPNTNPHEHFSPAMDAIQALNLATMNVFSFGIMMVGGALWAVDISSLGEMQTALRGRLGYESFDKPDRVAPEAHSSLEEIIIDKRKEAAGKHDTEKPR</sequence>
<feature type="region of interest" description="Disordered" evidence="5">
    <location>
        <begin position="1"/>
        <end position="35"/>
    </location>
</feature>
<evidence type="ECO:0000256" key="3">
    <source>
        <dbReference type="ARBA" id="ARBA00023136"/>
    </source>
</evidence>
<evidence type="ECO:0000256" key="2">
    <source>
        <dbReference type="ARBA" id="ARBA00022989"/>
    </source>
</evidence>
<keyword evidence="7" id="KW-1185">Reference proteome</keyword>
<comment type="subcellular location">
    <subcellularLocation>
        <location evidence="4">Membrane</location>
        <topology evidence="4">Multi-pass membrane protein</topology>
    </subcellularLocation>
</comment>
<name>A0A1Y1ZG53_9PLEO</name>
<evidence type="ECO:0000256" key="4">
    <source>
        <dbReference type="RuleBase" id="RU367098"/>
    </source>
</evidence>
<gene>
    <name evidence="4" type="primary">AIM11</name>
    <name evidence="6" type="ORF">BCR34DRAFT_376364</name>
</gene>
<feature type="transmembrane region" description="Helical" evidence="4">
    <location>
        <begin position="95"/>
        <end position="118"/>
    </location>
</feature>
<proteinExistence type="inferred from homology"/>
<dbReference type="InterPro" id="IPR038814">
    <property type="entry name" value="AIM11"/>
</dbReference>
<keyword evidence="1 4" id="KW-0812">Transmembrane</keyword>